<evidence type="ECO:0000256" key="5">
    <source>
        <dbReference type="ARBA" id="ARBA00022803"/>
    </source>
</evidence>
<feature type="repeat" description="TPR" evidence="8">
    <location>
        <begin position="25"/>
        <end position="58"/>
    </location>
</feature>
<dbReference type="SUPFAM" id="SSF48452">
    <property type="entry name" value="TPR-like"/>
    <property type="match status" value="2"/>
</dbReference>
<dbReference type="PANTHER" id="PTHR20931:SF0">
    <property type="entry name" value="TETRATRICOPEPTIDE REPEAT PROTEIN 30"/>
    <property type="match status" value="1"/>
</dbReference>
<evidence type="ECO:0000256" key="2">
    <source>
        <dbReference type="ARBA" id="ARBA00009522"/>
    </source>
</evidence>
<keyword evidence="3" id="KW-0677">Repeat</keyword>
<dbReference type="FunFam" id="1.25.40.10:FF:000226">
    <property type="entry name" value="Tetratricopeptide repeat protein 30A"/>
    <property type="match status" value="1"/>
</dbReference>
<reference evidence="11" key="2">
    <citation type="submission" date="2025-08" db="UniProtKB">
        <authorList>
            <consortium name="Ensembl"/>
        </authorList>
    </citation>
    <scope>IDENTIFICATION</scope>
</reference>
<keyword evidence="12" id="KW-1185">Reference proteome</keyword>
<dbReference type="Pfam" id="PF13174">
    <property type="entry name" value="TPR_6"/>
    <property type="match status" value="1"/>
</dbReference>
<dbReference type="GO" id="GO:0042073">
    <property type="term" value="P:intraciliary transport"/>
    <property type="evidence" value="ECO:0007669"/>
    <property type="project" value="UniProtKB-UniRule"/>
</dbReference>
<sequence length="617" mass="71137">CSFEAMTAIKDGEYTATIYKLVRSRAALSLLGFCYYHVQDFTNAAECYEQLTQLHPEVEEYKVYYAQSLYKAGAYPDATKASFVLDNPNSHTKVQHSLLEQLPQDDPDYIYNMGCLLYQDGKYEEACKKFMTAMQVLGYVPALSYNIALSYYSMKNYAQALKYIGEIIERGIREHPELSVGLTTEGIDVHSVGNTLVLHQTALIEAFNLKAAIEYQLKNVKGAQEALTDMPPRSEEELDPVTLHNQALVNMDTKPSEGFEKLAFLLQQPSFPPVTFGNLLLLYCKHEYFDLAADVLAENAHLTYKFLSPYMYEFLDALLTCQTAPEEAFRKFDDMNGKLTEQLRKLAKQVQEARLARDDEAQKKALQDYDLMQEKYIVVLMAQAKIYWNLENFQMVEKIFRKSVEVCNEDDTWKLNVAHVLFMQNKYKEAIGFYEPIVKKHYDNILNVSAVVLANLCVSYIMTSQNEEAEELMRKIEKEEEQISYDDPDKKVFHLCIVNLVIGTLYCAKGNYDFGISRVIKSLEPYNKKLGTDTWFYAKRCFLSLLENMSKHMVMLRDDVVQECIQFLEHCEVYGKEVPAIIEQPLEEVHIHIGKNTVTYEARLLKALFYEVIGWNK</sequence>
<dbReference type="InterPro" id="IPR039941">
    <property type="entry name" value="TT30"/>
</dbReference>
<evidence type="ECO:0000256" key="8">
    <source>
        <dbReference type="PROSITE-ProRule" id="PRU00339"/>
    </source>
</evidence>
<reference evidence="11" key="1">
    <citation type="submission" date="2021-04" db="EMBL/GenBank/DDBJ databases">
        <authorList>
            <consortium name="Wellcome Sanger Institute Data Sharing"/>
        </authorList>
    </citation>
    <scope>NUCLEOTIDE SEQUENCE [LARGE SCALE GENOMIC DNA]</scope>
</reference>
<name>A0A665TCC5_ECHNA</name>
<evidence type="ECO:0000256" key="7">
    <source>
        <dbReference type="ARBA" id="ARBA00023273"/>
    </source>
</evidence>
<comment type="similarity">
    <text evidence="2 9">Belongs to the TTC30/dfy-1/fleer family.</text>
</comment>
<evidence type="ECO:0000256" key="9">
    <source>
        <dbReference type="RuleBase" id="RU367070"/>
    </source>
</evidence>
<proteinExistence type="inferred from homology"/>
<gene>
    <name evidence="11" type="primary">LOC115046961</name>
</gene>
<evidence type="ECO:0000256" key="3">
    <source>
        <dbReference type="ARBA" id="ARBA00022737"/>
    </source>
</evidence>
<dbReference type="AlphaFoldDB" id="A0A665TCC5"/>
<dbReference type="PANTHER" id="PTHR20931">
    <property type="entry name" value="TETRATRICOPEPTIDE REPEAT PROTEIN 30"/>
    <property type="match status" value="1"/>
</dbReference>
<reference evidence="11" key="3">
    <citation type="submission" date="2025-09" db="UniProtKB">
        <authorList>
            <consortium name="Ensembl"/>
        </authorList>
    </citation>
    <scope>IDENTIFICATION</scope>
</reference>
<comment type="function">
    <text evidence="9">Required for polyglutamylation of axonemal tubulin. Plays a role in anterograde intraflagellar transport (IFT), the process by which cilia precursors are transported from the base of the cilium to the site of their incorporation at the tip.</text>
</comment>
<evidence type="ECO:0000256" key="1">
    <source>
        <dbReference type="ARBA" id="ARBA00004138"/>
    </source>
</evidence>
<dbReference type="Proteomes" id="UP000472264">
    <property type="component" value="Chromosome 8"/>
</dbReference>
<accession>A0A665TCC5</accession>
<dbReference type="InterPro" id="IPR019734">
    <property type="entry name" value="TPR_rpt"/>
</dbReference>
<dbReference type="FunFam" id="1.25.40.10:FF:001141">
    <property type="entry name" value="Tetratricopeptide repeat protein 30A"/>
    <property type="match status" value="1"/>
</dbReference>
<evidence type="ECO:0000256" key="4">
    <source>
        <dbReference type="ARBA" id="ARBA00022794"/>
    </source>
</evidence>
<dbReference type="Gene3D" id="1.25.40.10">
    <property type="entry name" value="Tetratricopeptide repeat domain"/>
    <property type="match status" value="3"/>
</dbReference>
<comment type="subcellular location">
    <subcellularLocation>
        <location evidence="1 9">Cell projection</location>
        <location evidence="1 9">Cilium</location>
    </subcellularLocation>
</comment>
<keyword evidence="4 9" id="KW-0970">Cilium biogenesis/degradation</keyword>
<evidence type="ECO:0000256" key="6">
    <source>
        <dbReference type="ARBA" id="ARBA00023069"/>
    </source>
</evidence>
<organism evidence="11 12">
    <name type="scientific">Echeneis naucrates</name>
    <name type="common">Live sharksucker</name>
    <dbReference type="NCBI Taxonomy" id="173247"/>
    <lineage>
        <taxon>Eukaryota</taxon>
        <taxon>Metazoa</taxon>
        <taxon>Chordata</taxon>
        <taxon>Craniata</taxon>
        <taxon>Vertebrata</taxon>
        <taxon>Euteleostomi</taxon>
        <taxon>Actinopterygii</taxon>
        <taxon>Neopterygii</taxon>
        <taxon>Teleostei</taxon>
        <taxon>Neoteleostei</taxon>
        <taxon>Acanthomorphata</taxon>
        <taxon>Carangaria</taxon>
        <taxon>Carangiformes</taxon>
        <taxon>Echeneidae</taxon>
        <taxon>Echeneis</taxon>
    </lineage>
</organism>
<evidence type="ECO:0000313" key="11">
    <source>
        <dbReference type="Ensembl" id="ENSENLP00000003622.1"/>
    </source>
</evidence>
<dbReference type="PROSITE" id="PS50005">
    <property type="entry name" value="TPR"/>
    <property type="match status" value="1"/>
</dbReference>
<evidence type="ECO:0000313" key="12">
    <source>
        <dbReference type="Proteomes" id="UP000472264"/>
    </source>
</evidence>
<keyword evidence="5 8" id="KW-0802">TPR repeat</keyword>
<dbReference type="InterPro" id="IPR011990">
    <property type="entry name" value="TPR-like_helical_dom_sf"/>
</dbReference>
<keyword evidence="7 9" id="KW-0966">Cell projection</keyword>
<dbReference type="Pfam" id="PF13432">
    <property type="entry name" value="TPR_16"/>
    <property type="match status" value="1"/>
</dbReference>
<keyword evidence="10" id="KW-0175">Coiled coil</keyword>
<dbReference type="GO" id="GO:0005879">
    <property type="term" value="C:axonemal microtubule"/>
    <property type="evidence" value="ECO:0007669"/>
    <property type="project" value="UniProtKB-UniRule"/>
</dbReference>
<feature type="coiled-coil region" evidence="10">
    <location>
        <begin position="336"/>
        <end position="363"/>
    </location>
</feature>
<dbReference type="GO" id="GO:0120170">
    <property type="term" value="F:intraciliary transport particle B binding"/>
    <property type="evidence" value="ECO:0007669"/>
    <property type="project" value="TreeGrafter"/>
</dbReference>
<dbReference type="GO" id="GO:0030992">
    <property type="term" value="C:intraciliary transport particle B"/>
    <property type="evidence" value="ECO:0007669"/>
    <property type="project" value="TreeGrafter"/>
</dbReference>
<protein>
    <recommendedName>
        <fullName evidence="9">Tetratricopeptide repeat protein 30</fullName>
    </recommendedName>
</protein>
<keyword evidence="6 9" id="KW-0969">Cilium</keyword>
<evidence type="ECO:0000256" key="10">
    <source>
        <dbReference type="SAM" id="Coils"/>
    </source>
</evidence>
<dbReference type="SMART" id="SM00028">
    <property type="entry name" value="TPR"/>
    <property type="match status" value="5"/>
</dbReference>
<dbReference type="Ensembl" id="ENSENLT00000003810.1">
    <property type="protein sequence ID" value="ENSENLP00000003622.1"/>
    <property type="gene ID" value="ENSENLG00000001677.1"/>
</dbReference>